<comment type="similarity">
    <text evidence="1">Belongs to the short-chain dehydrogenases/reductases (SDR) family.</text>
</comment>
<evidence type="ECO:0000313" key="5">
    <source>
        <dbReference type="Proteomes" id="UP000078544"/>
    </source>
</evidence>
<evidence type="ECO:0000313" key="4">
    <source>
        <dbReference type="EMBL" id="KZZ91510.1"/>
    </source>
</evidence>
<keyword evidence="2" id="KW-0521">NADP</keyword>
<dbReference type="GO" id="GO:0016491">
    <property type="term" value="F:oxidoreductase activity"/>
    <property type="evidence" value="ECO:0007669"/>
    <property type="project" value="UniProtKB-KW"/>
</dbReference>
<sequence length="304" mass="31699">MANDQHTAARRRVDAIGSQLPAITRVAGPSNGPRAQDKVVIITGANSALGIGRATAHQFAQNGARAIYLCDLDDEHLGAQKVELENLGCQIHTRQMDAADEGQVQAVVDDALRRYGRLDVFFANAGITGMNVVFTELTDADFMEVLRANTLSVFLAAKCAAPAMMKACPPQKARGGGSIIGTASVAGLRSNAGSTAYSASKAAVVSLAQTIAYQLHGSGVRVNAICPGLIETGMTAPLYETARARGTEQKIGQLNPMRRGGHADEIARVALFLGSDEGSYVNGQAWAVCGGLSAGHPFVPGKLV</sequence>
<dbReference type="Gene3D" id="3.40.50.720">
    <property type="entry name" value="NAD(P)-binding Rossmann-like Domain"/>
    <property type="match status" value="1"/>
</dbReference>
<proteinExistence type="inferred from homology"/>
<dbReference type="STRING" id="1081109.A0A166NPS6"/>
<keyword evidence="5" id="KW-1185">Reference proteome</keyword>
<dbReference type="AlphaFoldDB" id="A0A166NPS6"/>
<dbReference type="PROSITE" id="PS00061">
    <property type="entry name" value="ADH_SHORT"/>
    <property type="match status" value="1"/>
</dbReference>
<evidence type="ECO:0000256" key="1">
    <source>
        <dbReference type="ARBA" id="ARBA00006484"/>
    </source>
</evidence>
<dbReference type="Proteomes" id="UP000078544">
    <property type="component" value="Unassembled WGS sequence"/>
</dbReference>
<dbReference type="PRINTS" id="PR00081">
    <property type="entry name" value="GDHRDH"/>
</dbReference>
<accession>A0A166NPS6</accession>
<name>A0A166NPS6_9HYPO</name>
<protein>
    <submittedName>
        <fullName evidence="4">3-oxoacyl-acyl carrier protein reductase</fullName>
    </submittedName>
</protein>
<dbReference type="InterPro" id="IPR002347">
    <property type="entry name" value="SDR_fam"/>
</dbReference>
<dbReference type="PRINTS" id="PR00080">
    <property type="entry name" value="SDRFAMILY"/>
</dbReference>
<dbReference type="OrthoDB" id="4131217at2759"/>
<dbReference type="PANTHER" id="PTHR43180:SF66">
    <property type="entry name" value="SHORT-CHAIN DEHYDROGENASE_REDUCTASE FAMILY PROTEIN"/>
    <property type="match status" value="1"/>
</dbReference>
<organism evidence="4 5">
    <name type="scientific">Moelleriella libera RCEF 2490</name>
    <dbReference type="NCBI Taxonomy" id="1081109"/>
    <lineage>
        <taxon>Eukaryota</taxon>
        <taxon>Fungi</taxon>
        <taxon>Dikarya</taxon>
        <taxon>Ascomycota</taxon>
        <taxon>Pezizomycotina</taxon>
        <taxon>Sordariomycetes</taxon>
        <taxon>Hypocreomycetidae</taxon>
        <taxon>Hypocreales</taxon>
        <taxon>Clavicipitaceae</taxon>
        <taxon>Moelleriella</taxon>
    </lineage>
</organism>
<dbReference type="Pfam" id="PF13561">
    <property type="entry name" value="adh_short_C2"/>
    <property type="match status" value="1"/>
</dbReference>
<dbReference type="InterPro" id="IPR036291">
    <property type="entry name" value="NAD(P)-bd_dom_sf"/>
</dbReference>
<evidence type="ECO:0000256" key="2">
    <source>
        <dbReference type="ARBA" id="ARBA00022857"/>
    </source>
</evidence>
<dbReference type="EMBL" id="AZGY01000018">
    <property type="protein sequence ID" value="KZZ91510.1"/>
    <property type="molecule type" value="Genomic_DNA"/>
</dbReference>
<comment type="caution">
    <text evidence="4">The sequence shown here is derived from an EMBL/GenBank/DDBJ whole genome shotgun (WGS) entry which is preliminary data.</text>
</comment>
<dbReference type="FunFam" id="3.40.50.720:FF:000084">
    <property type="entry name" value="Short-chain dehydrogenase reductase"/>
    <property type="match status" value="1"/>
</dbReference>
<dbReference type="PANTHER" id="PTHR43180">
    <property type="entry name" value="3-OXOACYL-(ACYL-CARRIER-PROTEIN) REDUCTASE (AFU_ORTHOLOGUE AFUA_6G11210)"/>
    <property type="match status" value="1"/>
</dbReference>
<dbReference type="CDD" id="cd05233">
    <property type="entry name" value="SDR_c"/>
    <property type="match status" value="1"/>
</dbReference>
<reference evidence="4 5" key="1">
    <citation type="journal article" date="2016" name="Genome Biol. Evol.">
        <title>Divergent and convergent evolution of fungal pathogenicity.</title>
        <authorList>
            <person name="Shang Y."/>
            <person name="Xiao G."/>
            <person name="Zheng P."/>
            <person name="Cen K."/>
            <person name="Zhan S."/>
            <person name="Wang C."/>
        </authorList>
    </citation>
    <scope>NUCLEOTIDE SEQUENCE [LARGE SCALE GENOMIC DNA]</scope>
    <source>
        <strain evidence="4 5">RCEF 2490</strain>
    </source>
</reference>
<dbReference type="SUPFAM" id="SSF51735">
    <property type="entry name" value="NAD(P)-binding Rossmann-fold domains"/>
    <property type="match status" value="1"/>
</dbReference>
<gene>
    <name evidence="4" type="ORF">AAL_06746</name>
</gene>
<dbReference type="InterPro" id="IPR020904">
    <property type="entry name" value="Sc_DH/Rdtase_CS"/>
</dbReference>
<keyword evidence="3" id="KW-0560">Oxidoreductase</keyword>
<evidence type="ECO:0000256" key="3">
    <source>
        <dbReference type="ARBA" id="ARBA00023002"/>
    </source>
</evidence>